<accession>A0A5B7HML3</accession>
<dbReference type="AlphaFoldDB" id="A0A5B7HML3"/>
<sequence length="33" mass="4050">MGHQYLSWYKRIIHICNNFERSHTVSWKENALS</sequence>
<comment type="caution">
    <text evidence="1">The sequence shown here is derived from an EMBL/GenBank/DDBJ whole genome shotgun (WGS) entry which is preliminary data.</text>
</comment>
<keyword evidence="2" id="KW-1185">Reference proteome</keyword>
<evidence type="ECO:0000313" key="2">
    <source>
        <dbReference type="Proteomes" id="UP000324222"/>
    </source>
</evidence>
<gene>
    <name evidence="1" type="ORF">E2C01_068006</name>
</gene>
<protein>
    <submittedName>
        <fullName evidence="1">Uncharacterized protein</fullName>
    </submittedName>
</protein>
<reference evidence="1 2" key="1">
    <citation type="submission" date="2019-05" db="EMBL/GenBank/DDBJ databases">
        <title>Another draft genome of Portunus trituberculatus and its Hox gene families provides insights of decapod evolution.</title>
        <authorList>
            <person name="Jeong J.-H."/>
            <person name="Song I."/>
            <person name="Kim S."/>
            <person name="Choi T."/>
            <person name="Kim D."/>
            <person name="Ryu S."/>
            <person name="Kim W."/>
        </authorList>
    </citation>
    <scope>NUCLEOTIDE SEQUENCE [LARGE SCALE GENOMIC DNA]</scope>
    <source>
        <tissue evidence="1">Muscle</tissue>
    </source>
</reference>
<organism evidence="1 2">
    <name type="scientific">Portunus trituberculatus</name>
    <name type="common">Swimming crab</name>
    <name type="synonym">Neptunus trituberculatus</name>
    <dbReference type="NCBI Taxonomy" id="210409"/>
    <lineage>
        <taxon>Eukaryota</taxon>
        <taxon>Metazoa</taxon>
        <taxon>Ecdysozoa</taxon>
        <taxon>Arthropoda</taxon>
        <taxon>Crustacea</taxon>
        <taxon>Multicrustacea</taxon>
        <taxon>Malacostraca</taxon>
        <taxon>Eumalacostraca</taxon>
        <taxon>Eucarida</taxon>
        <taxon>Decapoda</taxon>
        <taxon>Pleocyemata</taxon>
        <taxon>Brachyura</taxon>
        <taxon>Eubrachyura</taxon>
        <taxon>Portunoidea</taxon>
        <taxon>Portunidae</taxon>
        <taxon>Portuninae</taxon>
        <taxon>Portunus</taxon>
    </lineage>
</organism>
<name>A0A5B7HML3_PORTR</name>
<dbReference type="EMBL" id="VSRR010037273">
    <property type="protein sequence ID" value="MPC73670.1"/>
    <property type="molecule type" value="Genomic_DNA"/>
</dbReference>
<evidence type="ECO:0000313" key="1">
    <source>
        <dbReference type="EMBL" id="MPC73670.1"/>
    </source>
</evidence>
<dbReference type="Proteomes" id="UP000324222">
    <property type="component" value="Unassembled WGS sequence"/>
</dbReference>
<proteinExistence type="predicted"/>